<organism evidence="1 2">
    <name type="scientific">Jimgerdemannia flammicorona</name>
    <dbReference type="NCBI Taxonomy" id="994334"/>
    <lineage>
        <taxon>Eukaryota</taxon>
        <taxon>Fungi</taxon>
        <taxon>Fungi incertae sedis</taxon>
        <taxon>Mucoromycota</taxon>
        <taxon>Mucoromycotina</taxon>
        <taxon>Endogonomycetes</taxon>
        <taxon>Endogonales</taxon>
        <taxon>Endogonaceae</taxon>
        <taxon>Jimgerdemannia</taxon>
    </lineage>
</organism>
<evidence type="ECO:0000313" key="2">
    <source>
        <dbReference type="Proteomes" id="UP000274822"/>
    </source>
</evidence>
<comment type="caution">
    <text evidence="1">The sequence shown here is derived from an EMBL/GenBank/DDBJ whole genome shotgun (WGS) entry which is preliminary data.</text>
</comment>
<protein>
    <submittedName>
        <fullName evidence="1">Uncharacterized protein</fullName>
    </submittedName>
</protein>
<keyword evidence="2" id="KW-1185">Reference proteome</keyword>
<reference evidence="1 2" key="1">
    <citation type="journal article" date="2018" name="New Phytol.">
        <title>Phylogenomics of Endogonaceae and evolution of mycorrhizas within Mucoromycota.</title>
        <authorList>
            <person name="Chang Y."/>
            <person name="Desiro A."/>
            <person name="Na H."/>
            <person name="Sandor L."/>
            <person name="Lipzen A."/>
            <person name="Clum A."/>
            <person name="Barry K."/>
            <person name="Grigoriev I.V."/>
            <person name="Martin F.M."/>
            <person name="Stajich J.E."/>
            <person name="Smith M.E."/>
            <person name="Bonito G."/>
            <person name="Spatafora J.W."/>
        </authorList>
    </citation>
    <scope>NUCLEOTIDE SEQUENCE [LARGE SCALE GENOMIC DNA]</scope>
    <source>
        <strain evidence="1 2">AD002</strain>
    </source>
</reference>
<gene>
    <name evidence="1" type="ORF">BC938DRAFT_478156</name>
</gene>
<name>A0A433QNC1_9FUNG</name>
<proteinExistence type="predicted"/>
<sequence>MPMSAQAQSHPYTDALFLLHSGVRSCGPLALSLRGLQAHKCGAAATSGTNTHACVVDGRSGHWGRSRRAGHHGGEDGHVSAIRRRSAVYCRSACPALHCRPAGHPRSAIHRHPAVHRHSDINHRSAANHRSEFNYCSAFNCQSSLIIDWQLIVTCHSSLGSRSAFNDTFVADYPGQPEYIQSLI</sequence>
<dbReference type="AlphaFoldDB" id="A0A433QNC1"/>
<dbReference type="Proteomes" id="UP000274822">
    <property type="component" value="Unassembled WGS sequence"/>
</dbReference>
<dbReference type="EMBL" id="RBNJ01003115">
    <property type="protein sequence ID" value="RUS31274.1"/>
    <property type="molecule type" value="Genomic_DNA"/>
</dbReference>
<accession>A0A433QNC1</accession>
<evidence type="ECO:0000313" key="1">
    <source>
        <dbReference type="EMBL" id="RUS31274.1"/>
    </source>
</evidence>